<dbReference type="AlphaFoldDB" id="A0A132MSB1"/>
<dbReference type="PATRIC" id="fig|1469144.10.peg.1940"/>
<organism evidence="3 4">
    <name type="scientific">Carbonactinospora thermoautotrophica</name>
    <dbReference type="NCBI Taxonomy" id="1469144"/>
    <lineage>
        <taxon>Bacteria</taxon>
        <taxon>Bacillati</taxon>
        <taxon>Actinomycetota</taxon>
        <taxon>Actinomycetes</taxon>
        <taxon>Kitasatosporales</taxon>
        <taxon>Carbonactinosporaceae</taxon>
        <taxon>Carbonactinospora</taxon>
    </lineage>
</organism>
<evidence type="ECO:0000313" key="3">
    <source>
        <dbReference type="EMBL" id="KWX00765.1"/>
    </source>
</evidence>
<evidence type="ECO:0008006" key="5">
    <source>
        <dbReference type="Google" id="ProtNLM"/>
    </source>
</evidence>
<proteinExistence type="predicted"/>
<feature type="domain" description="Lantibiotic dehydratase N-terminal" evidence="1">
    <location>
        <begin position="3"/>
        <end position="613"/>
    </location>
</feature>
<dbReference type="STRING" id="1469144.LI90_1788"/>
<accession>A0A132MSB1</accession>
<dbReference type="InterPro" id="IPR006827">
    <property type="entry name" value="Lant_deHydtase_N"/>
</dbReference>
<dbReference type="Pfam" id="PF04738">
    <property type="entry name" value="Lant_dehydr_N"/>
    <property type="match status" value="1"/>
</dbReference>
<gene>
    <name evidence="3" type="ORF">LI90_1788</name>
</gene>
<comment type="caution">
    <text evidence="3">The sequence shown here is derived from an EMBL/GenBank/DDBJ whole genome shotgun (WGS) entry which is preliminary data.</text>
</comment>
<sequence length="944" mass="104209">MRAKQIRRAAMATARYLLRATGRPTPFGLFAGVAPATLGPTARIRWGDSHRPVTRVDTEWLADVIDRLEACPDLLERLEVVFTNLAVRRGGRLEVPRGPNRVTIRYTSAVQAVRDAAATPVRFGALADKLTEIFPDVGRATVRGMLTELVQQGFLITCLRAPFTVTDPLAYLVDRLREAKADTLPSVAPLLHDLEAVQADVRYHNHETTTGTGQGRAREKLTRRMRELSQAGRIPLAVDLLLDCDVRLPRHVAHEMEWAASALLRLARQPVGTAWHGFHAAFCDQYGIGTLVPLGDVVDPDTGLGYPAGYPGSVLPPPTDGPSERDERLLALAWQAMADGSGEIILTEETIADLTDDRIDERYIPPHVELAARIHAASPQALERGEYTLIVAPARAAGTLTSRFTPVACGSGLEEVYRALPTLTEGALPAQLSFPPVYPHAENVCRVPAYLSHILPLGEHRGSGDAGTTIPVDDLAITATRDRLYLVSISRRRVVEPQVLHALALDKQPPPLARFLAHLPRAFTAAWSEFDWGPHAGRLPYLPRVRYRRTVLSPARWRLTTSDLPPGEAGQDRWRQALDRWRHRWHCPDTVELRDADRTLRLALDEPAHVAILHAHLRRHGHATLTETITGAAEFGWLNGRAHEIALPLVTTRSPAPSPLTGPLPQVTNSSHGHLPGSPEATWLFVKIHAHPERHNEIITEYLPRLLTVLGEAPRYWFVRYRSPHETDHLRLRIHTPGSEHYGAYAAAVGEWAELLRREGVAGRLVFDTYYPETGRYGHGTAMEAAEAVFVADSQVVSAGLRYLPATVIHPTALAAVNMVDIVHGFLGNLADAAEWLAARPAPAATVERTAADQVIRLARNGTLRDLPDWPVEVIEAWQARAAALASYRKQLPADADTGVILESLLHMHHNRAVGIDVDRERTCRRLARQAALAWRTRQGGNDR</sequence>
<dbReference type="Proteomes" id="UP000070188">
    <property type="component" value="Unassembled WGS sequence"/>
</dbReference>
<evidence type="ECO:0000313" key="4">
    <source>
        <dbReference type="Proteomes" id="UP000070188"/>
    </source>
</evidence>
<dbReference type="NCBIfam" id="TIGR03891">
    <property type="entry name" value="thiopep_ocin"/>
    <property type="match status" value="1"/>
</dbReference>
<dbReference type="InterPro" id="IPR023809">
    <property type="entry name" value="Thiopep_bacteriocin_synth_dom"/>
</dbReference>
<dbReference type="EMBL" id="LAXD01000001">
    <property type="protein sequence ID" value="KWX00765.1"/>
    <property type="molecule type" value="Genomic_DNA"/>
</dbReference>
<dbReference type="Pfam" id="PF14028">
    <property type="entry name" value="Lant_dehydr_C"/>
    <property type="match status" value="1"/>
</dbReference>
<reference evidence="4" key="1">
    <citation type="submission" date="2015-04" db="EMBL/GenBank/DDBJ databases">
        <title>Physiological reanalysis, assessment of diazotrophy, and genome sequences of multiple isolates of Streptomyces thermoautotrophicus.</title>
        <authorList>
            <person name="MacKellar D.C."/>
            <person name="Lieber L."/>
            <person name="Norman J."/>
            <person name="Bolger A."/>
            <person name="Tobin C."/>
            <person name="Murray J.W."/>
            <person name="Chang R."/>
            <person name="Ford T."/>
            <person name="Nguyen P.Q."/>
            <person name="Woodward J."/>
            <person name="Permingeat H."/>
            <person name="Joshi N.S."/>
            <person name="Silver P.A."/>
            <person name="Usadel B."/>
            <person name="Rutherford A.W."/>
            <person name="Friesen M."/>
            <person name="Prell J."/>
        </authorList>
    </citation>
    <scope>NUCLEOTIDE SEQUENCE [LARGE SCALE GENOMIC DNA]</scope>
    <source>
        <strain evidence="4">H1</strain>
    </source>
</reference>
<evidence type="ECO:0000259" key="2">
    <source>
        <dbReference type="Pfam" id="PF14028"/>
    </source>
</evidence>
<feature type="domain" description="Thiopeptide-type bacteriocin biosynthesis" evidence="2">
    <location>
        <begin position="683"/>
        <end position="931"/>
    </location>
</feature>
<evidence type="ECO:0000259" key="1">
    <source>
        <dbReference type="Pfam" id="PF04738"/>
    </source>
</evidence>
<protein>
    <recommendedName>
        <fullName evidence="5">Lantibiotic dehydratase</fullName>
    </recommendedName>
</protein>
<keyword evidence="4" id="KW-1185">Reference proteome</keyword>
<name>A0A132MSB1_9ACTN</name>